<proteinExistence type="predicted"/>
<dbReference type="KEGG" id="pmaw:MACH26_20520"/>
<dbReference type="PANTHER" id="PTHR40076">
    <property type="entry name" value="MEMBRANE PROTEIN-RELATED"/>
    <property type="match status" value="1"/>
</dbReference>
<dbReference type="Proteomes" id="UP001333710">
    <property type="component" value="Chromosome"/>
</dbReference>
<keyword evidence="2" id="KW-1133">Transmembrane helix</keyword>
<feature type="transmembrane region" description="Helical" evidence="2">
    <location>
        <begin position="43"/>
        <end position="64"/>
    </location>
</feature>
<reference evidence="3" key="1">
    <citation type="submission" date="2023-01" db="EMBL/GenBank/DDBJ databases">
        <title>Complete genome sequence of Planctobacterium marinum strain Dej080120_11.</title>
        <authorList>
            <person name="Ueki S."/>
            <person name="Maruyama F."/>
        </authorList>
    </citation>
    <scope>NUCLEOTIDE SEQUENCE</scope>
    <source>
        <strain evidence="3">Dej080120_11</strain>
    </source>
</reference>
<organism evidence="3 4">
    <name type="scientific">Planctobacterium marinum</name>
    <dbReference type="NCBI Taxonomy" id="1631968"/>
    <lineage>
        <taxon>Bacteria</taxon>
        <taxon>Pseudomonadati</taxon>
        <taxon>Pseudomonadota</taxon>
        <taxon>Gammaproteobacteria</taxon>
        <taxon>Alteromonadales</taxon>
        <taxon>Alteromonadaceae</taxon>
        <taxon>Planctobacterium</taxon>
    </lineage>
</organism>
<feature type="compositionally biased region" description="Polar residues" evidence="1">
    <location>
        <begin position="239"/>
        <end position="257"/>
    </location>
</feature>
<feature type="transmembrane region" description="Helical" evidence="2">
    <location>
        <begin position="182"/>
        <end position="215"/>
    </location>
</feature>
<dbReference type="EMBL" id="AP027272">
    <property type="protein sequence ID" value="BDX06531.1"/>
    <property type="molecule type" value="Genomic_DNA"/>
</dbReference>
<dbReference type="RefSeq" id="WP_338292545.1">
    <property type="nucleotide sequence ID" value="NZ_AP027272.1"/>
</dbReference>
<evidence type="ECO:0008006" key="5">
    <source>
        <dbReference type="Google" id="ProtNLM"/>
    </source>
</evidence>
<keyword evidence="2" id="KW-0812">Transmembrane</keyword>
<accession>A0AA48HHJ4</accession>
<evidence type="ECO:0000313" key="3">
    <source>
        <dbReference type="EMBL" id="BDX06531.1"/>
    </source>
</evidence>
<keyword evidence="2" id="KW-0472">Membrane</keyword>
<protein>
    <recommendedName>
        <fullName evidence="5">Integral membrane protein</fullName>
    </recommendedName>
</protein>
<feature type="transmembrane region" description="Helical" evidence="2">
    <location>
        <begin position="137"/>
        <end position="161"/>
    </location>
</feature>
<feature type="region of interest" description="Disordered" evidence="1">
    <location>
        <begin position="239"/>
        <end position="266"/>
    </location>
</feature>
<name>A0AA48HHJ4_9ALTE</name>
<dbReference type="PANTHER" id="PTHR40076:SF1">
    <property type="entry name" value="MEMBRANE PROTEIN"/>
    <property type="match status" value="1"/>
</dbReference>
<gene>
    <name evidence="3" type="ORF">MACH26_20520</name>
</gene>
<sequence>MLEKNTQKRQASVESALNGDYEFDLKAVFDEGWKLTQADKSSIVQGMLVVIVIAMSIMLMAAYVSEAKGISWEEPGFRFGLDIIMAVLIAPLTAALMMMGIKSSVGRKNYLADLFGFINRTLVITVTVVMTTAIVQIGLLFLVLPGLYLMIATGFAIPLVLEKNMLPAKAIFTSIKVVNHQWLNFVKLYAVFFALLLLVALTFGIAMIWVAPFYYNVKGILYRDIFGVQNAETISQSEGEVMTSADTQSSELKTPDQSGKDDHFNA</sequence>
<dbReference type="AlphaFoldDB" id="A0AA48HHJ4"/>
<evidence type="ECO:0000256" key="2">
    <source>
        <dbReference type="SAM" id="Phobius"/>
    </source>
</evidence>
<feature type="transmembrane region" description="Helical" evidence="2">
    <location>
        <begin position="110"/>
        <end position="131"/>
    </location>
</feature>
<evidence type="ECO:0000256" key="1">
    <source>
        <dbReference type="SAM" id="MobiDB-lite"/>
    </source>
</evidence>
<keyword evidence="4" id="KW-1185">Reference proteome</keyword>
<evidence type="ECO:0000313" key="4">
    <source>
        <dbReference type="Proteomes" id="UP001333710"/>
    </source>
</evidence>
<feature type="transmembrane region" description="Helical" evidence="2">
    <location>
        <begin position="76"/>
        <end position="98"/>
    </location>
</feature>
<dbReference type="InterPro" id="IPR010380">
    <property type="entry name" value="DUF975"/>
</dbReference>